<dbReference type="Gene3D" id="3.30.40.10">
    <property type="entry name" value="Zinc/RING finger domain, C3HC4 (zinc finger)"/>
    <property type="match status" value="1"/>
</dbReference>
<sequence length="532" mass="60261">MDKETAADCCAAEDDEYPDSEVFCLMRVGRNSDWLRLFENTEITIGRGVDVTYQLLSPTCPLMISRLHCTFRQSEDGHWTVTDKKSLNGVWVNGTRLPSDEAHPVRLGDSIQLGVPVIGNKAEFDYVVVQKPLRDIKRFLAKKLVERVTSKSAHISKKPKRKLTMEEVEPSTSKPKLYRCSSADKSLAVPCPLSPLKGQQRLSHIKPEGTRPGRDDRQAERPSDGSSATRDFDNLQMYSQNILLLREQVDNTQRQVASLEGEPRQADPLREEQVRELRGQLDTLRAKMHRMETLEKSFSETKRLLEEQKTQQQEELLKKQLEEALQEQKKVIGELALSRQGFEEILLAKNKELEVTKEEKEKARAQKEEVVTQVTEVLENELQCIICSELFIEAVILNCAHSFCCYCINQWRKKKDECPICRQAIQSQTRCLALDNCIDRMVENLSLDMKARRQTLISERKAAESAEVMVIPDDDSSSNSNSNSDSNSDSSMVSIDSSLSSVLSVDTDSSIHLESSSPYSGYSDDSSDEDED</sequence>
<feature type="compositionally biased region" description="Basic and acidic residues" evidence="14">
    <location>
        <begin position="205"/>
        <end position="223"/>
    </location>
</feature>
<dbReference type="SMART" id="SM00240">
    <property type="entry name" value="FHA"/>
    <property type="match status" value="1"/>
</dbReference>
<gene>
    <name evidence="12 17" type="primary">RNF8</name>
</gene>
<dbReference type="GO" id="GO:0042393">
    <property type="term" value="F:histone binding"/>
    <property type="evidence" value="ECO:0007669"/>
    <property type="project" value="UniProtKB-UniRule"/>
</dbReference>
<evidence type="ECO:0000256" key="2">
    <source>
        <dbReference type="ARBA" id="ARBA00017908"/>
    </source>
</evidence>
<evidence type="ECO:0000256" key="1">
    <source>
        <dbReference type="ARBA" id="ARBA00005797"/>
    </source>
</evidence>
<keyword evidence="11 12" id="KW-0539">Nucleus</keyword>
<feature type="domain" description="RING-type" evidence="16">
    <location>
        <begin position="384"/>
        <end position="422"/>
    </location>
</feature>
<keyword evidence="9 12" id="KW-0156">Chromatin regulator</keyword>
<dbReference type="GeneTree" id="ENSGT00400000022349"/>
<dbReference type="GO" id="GO:0035861">
    <property type="term" value="C:site of double-strand break"/>
    <property type="evidence" value="ECO:0007669"/>
    <property type="project" value="TreeGrafter"/>
</dbReference>
<accession>A0A3P8R2I7</accession>
<organism evidence="17 18">
    <name type="scientific">Astatotilapia calliptera</name>
    <name type="common">Eastern happy</name>
    <name type="synonym">Chromis callipterus</name>
    <dbReference type="NCBI Taxonomy" id="8154"/>
    <lineage>
        <taxon>Eukaryota</taxon>
        <taxon>Metazoa</taxon>
        <taxon>Chordata</taxon>
        <taxon>Craniata</taxon>
        <taxon>Vertebrata</taxon>
        <taxon>Euteleostomi</taxon>
        <taxon>Actinopterygii</taxon>
        <taxon>Neopterygii</taxon>
        <taxon>Teleostei</taxon>
        <taxon>Neoteleostei</taxon>
        <taxon>Acanthomorphata</taxon>
        <taxon>Ovalentaria</taxon>
        <taxon>Cichlomorphae</taxon>
        <taxon>Cichliformes</taxon>
        <taxon>Cichlidae</taxon>
        <taxon>African cichlids</taxon>
        <taxon>Pseudocrenilabrinae</taxon>
        <taxon>Haplochromini</taxon>
        <taxon>Astatotilapia</taxon>
    </lineage>
</organism>
<dbReference type="GO" id="GO:0043130">
    <property type="term" value="F:ubiquitin binding"/>
    <property type="evidence" value="ECO:0007669"/>
    <property type="project" value="UniProtKB-UniRule"/>
</dbReference>
<evidence type="ECO:0000256" key="10">
    <source>
        <dbReference type="ARBA" id="ARBA00023204"/>
    </source>
</evidence>
<dbReference type="GO" id="GO:0005829">
    <property type="term" value="C:cytosol"/>
    <property type="evidence" value="ECO:0007669"/>
    <property type="project" value="TreeGrafter"/>
</dbReference>
<dbReference type="GO" id="GO:0045739">
    <property type="term" value="P:positive regulation of DNA repair"/>
    <property type="evidence" value="ECO:0007669"/>
    <property type="project" value="UniProtKB-UniRule"/>
</dbReference>
<evidence type="ECO:0000256" key="13">
    <source>
        <dbReference type="SAM" id="Coils"/>
    </source>
</evidence>
<feature type="domain" description="FHA" evidence="15">
    <location>
        <begin position="26"/>
        <end position="97"/>
    </location>
</feature>
<evidence type="ECO:0000259" key="16">
    <source>
        <dbReference type="PROSITE" id="PS50089"/>
    </source>
</evidence>
<dbReference type="GO" id="GO:0006511">
    <property type="term" value="P:ubiquitin-dependent protein catabolic process"/>
    <property type="evidence" value="ECO:0007669"/>
    <property type="project" value="TreeGrafter"/>
</dbReference>
<dbReference type="Pfam" id="PF00498">
    <property type="entry name" value="FHA"/>
    <property type="match status" value="1"/>
</dbReference>
<evidence type="ECO:0000256" key="6">
    <source>
        <dbReference type="ARBA" id="ARBA00022771"/>
    </source>
</evidence>
<dbReference type="OMA" id="TMISRCH"/>
<dbReference type="SUPFAM" id="SSF49879">
    <property type="entry name" value="SMAD/FHA domain"/>
    <property type="match status" value="1"/>
</dbReference>
<reference evidence="17" key="3">
    <citation type="submission" date="2025-08" db="UniProtKB">
        <authorList>
            <consortium name="Ensembl"/>
        </authorList>
    </citation>
    <scope>IDENTIFICATION</scope>
</reference>
<comment type="catalytic activity">
    <reaction evidence="12">
        <text>S-ubiquitinyl-[E2 ubiquitin-conjugating enzyme]-L-cysteine + [acceptor protein]-L-lysine = [E2 ubiquitin-conjugating enzyme]-L-cysteine + N(6)-ubiquitinyl-[acceptor protein]-L-lysine.</text>
        <dbReference type="EC" id="2.3.2.27"/>
    </reaction>
</comment>
<dbReference type="GO" id="GO:0006325">
    <property type="term" value="P:chromatin organization"/>
    <property type="evidence" value="ECO:0007669"/>
    <property type="project" value="UniProtKB-KW"/>
</dbReference>
<dbReference type="Bgee" id="ENSACLG00000024178">
    <property type="expression patterns" value="Expressed in zone of skin and 8 other cell types or tissues"/>
</dbReference>
<keyword evidence="7 12" id="KW-0833">Ubl conjugation pathway</keyword>
<dbReference type="SUPFAM" id="SSF57850">
    <property type="entry name" value="RING/U-box"/>
    <property type="match status" value="1"/>
</dbReference>
<dbReference type="InterPro" id="IPR008984">
    <property type="entry name" value="SMAD_FHA_dom_sf"/>
</dbReference>
<dbReference type="Gene3D" id="1.20.5.170">
    <property type="match status" value="1"/>
</dbReference>
<dbReference type="InterPro" id="IPR017907">
    <property type="entry name" value="Znf_RING_CS"/>
</dbReference>
<dbReference type="Ensembl" id="ENSACLT00000036544.2">
    <property type="protein sequence ID" value="ENSACLP00000035704.2"/>
    <property type="gene ID" value="ENSACLG00000024178.2"/>
</dbReference>
<dbReference type="Gene3D" id="2.60.200.20">
    <property type="match status" value="1"/>
</dbReference>
<dbReference type="GO" id="GO:0003682">
    <property type="term" value="F:chromatin binding"/>
    <property type="evidence" value="ECO:0007669"/>
    <property type="project" value="UniProtKB-UniRule"/>
</dbReference>
<feature type="region of interest" description="Disordered" evidence="14">
    <location>
        <begin position="150"/>
        <end position="179"/>
    </location>
</feature>
<dbReference type="STRING" id="8154.ENSACLP00000035704"/>
<comment type="similarity">
    <text evidence="12">Belongs to the RNF8 family.</text>
</comment>
<keyword evidence="3 12" id="KW-0808">Transferase</keyword>
<dbReference type="HAMAP" id="MF_03067">
    <property type="entry name" value="RNF8"/>
    <property type="match status" value="1"/>
</dbReference>
<reference evidence="17 18" key="1">
    <citation type="submission" date="2018-05" db="EMBL/GenBank/DDBJ databases">
        <authorList>
            <person name="Datahose"/>
        </authorList>
    </citation>
    <scope>NUCLEOTIDE SEQUENCE</scope>
</reference>
<dbReference type="InterPro" id="IPR000253">
    <property type="entry name" value="FHA_dom"/>
</dbReference>
<evidence type="ECO:0000256" key="14">
    <source>
        <dbReference type="SAM" id="MobiDB-lite"/>
    </source>
</evidence>
<dbReference type="Proteomes" id="UP000265100">
    <property type="component" value="Chromosome 15"/>
</dbReference>
<reference evidence="17" key="4">
    <citation type="submission" date="2025-09" db="UniProtKB">
        <authorList>
            <consortium name="Ensembl"/>
        </authorList>
    </citation>
    <scope>IDENTIFICATION</scope>
</reference>
<keyword evidence="10 12" id="KW-0234">DNA repair</keyword>
<dbReference type="InterPro" id="IPR013083">
    <property type="entry name" value="Znf_RING/FYVE/PHD"/>
</dbReference>
<dbReference type="PANTHER" id="PTHR15067:SF4">
    <property type="entry name" value="E3 UBIQUITIN-PROTEIN LIGASE RNF8"/>
    <property type="match status" value="1"/>
</dbReference>
<dbReference type="PROSITE" id="PS00518">
    <property type="entry name" value="ZF_RING_1"/>
    <property type="match status" value="1"/>
</dbReference>
<evidence type="ECO:0000313" key="18">
    <source>
        <dbReference type="Proteomes" id="UP000265100"/>
    </source>
</evidence>
<evidence type="ECO:0000256" key="4">
    <source>
        <dbReference type="ARBA" id="ARBA00022723"/>
    </source>
</evidence>
<proteinExistence type="inferred from homology"/>
<protein>
    <recommendedName>
        <fullName evidence="2">E3 ubiquitin-protein ligase CHFR</fullName>
    </recommendedName>
</protein>
<feature type="region of interest" description="Disordered" evidence="14">
    <location>
        <begin position="467"/>
        <end position="493"/>
    </location>
</feature>
<dbReference type="PROSITE" id="PS50006">
    <property type="entry name" value="FHA_DOMAIN"/>
    <property type="match status" value="1"/>
</dbReference>
<dbReference type="CDD" id="cd22663">
    <property type="entry name" value="FHA_RNF8"/>
    <property type="match status" value="1"/>
</dbReference>
<dbReference type="InterPro" id="IPR017335">
    <property type="entry name" value="RNF8"/>
</dbReference>
<comment type="pathway">
    <text evidence="12">Protein modification; protein ubiquitination.</text>
</comment>
<evidence type="ECO:0000256" key="5">
    <source>
        <dbReference type="ARBA" id="ARBA00022763"/>
    </source>
</evidence>
<feature type="coiled-coil region" evidence="13">
    <location>
        <begin position="235"/>
        <end position="380"/>
    </location>
</feature>
<keyword evidence="6 12" id="KW-0863">Zinc-finger</keyword>
<keyword evidence="8 12" id="KW-0862">Zinc</keyword>
<feature type="compositionally biased region" description="Low complexity" evidence="14">
    <location>
        <begin position="507"/>
        <end position="524"/>
    </location>
</feature>
<feature type="compositionally biased region" description="Low complexity" evidence="14">
    <location>
        <begin position="477"/>
        <end position="493"/>
    </location>
</feature>
<feature type="region of interest" description="Disordered" evidence="14">
    <location>
        <begin position="191"/>
        <end position="233"/>
    </location>
</feature>
<dbReference type="AlphaFoldDB" id="A0A3P8R2I7"/>
<reference evidence="18" key="2">
    <citation type="submission" date="2023-03" db="EMBL/GenBank/DDBJ databases">
        <authorList>
            <consortium name="Wellcome Sanger Institute Data Sharing"/>
        </authorList>
    </citation>
    <scope>NUCLEOTIDE SEQUENCE [LARGE SCALE GENOMIC DNA]</scope>
</reference>
<keyword evidence="4 12" id="KW-0479">Metal-binding</keyword>
<dbReference type="GO" id="GO:0070936">
    <property type="term" value="P:protein K48-linked ubiquitination"/>
    <property type="evidence" value="ECO:0007669"/>
    <property type="project" value="TreeGrafter"/>
</dbReference>
<comment type="similarity">
    <text evidence="1">Belongs to the CHFR family.</text>
</comment>
<evidence type="ECO:0000256" key="11">
    <source>
        <dbReference type="ARBA" id="ARBA00023242"/>
    </source>
</evidence>
<name>A0A3P8R2I7_ASTCA</name>
<dbReference type="CDD" id="cd16535">
    <property type="entry name" value="RING-HC_RNF8"/>
    <property type="match status" value="1"/>
</dbReference>
<feature type="region of interest" description="Disordered" evidence="14">
    <location>
        <begin position="507"/>
        <end position="532"/>
    </location>
</feature>
<keyword evidence="13" id="KW-0175">Coiled coil</keyword>
<keyword evidence="5 12" id="KW-0227">DNA damage</keyword>
<evidence type="ECO:0000256" key="3">
    <source>
        <dbReference type="ARBA" id="ARBA00022679"/>
    </source>
</evidence>
<dbReference type="InterPro" id="IPR001841">
    <property type="entry name" value="Znf_RING"/>
</dbReference>
<evidence type="ECO:0000256" key="8">
    <source>
        <dbReference type="ARBA" id="ARBA00022833"/>
    </source>
</evidence>
<dbReference type="PANTHER" id="PTHR15067">
    <property type="entry name" value="E3 UBIQUITIN-PROTEIN LIGASE RNF8"/>
    <property type="match status" value="1"/>
</dbReference>
<keyword evidence="18" id="KW-1185">Reference proteome</keyword>
<dbReference type="UniPathway" id="UPA00143"/>
<evidence type="ECO:0000256" key="9">
    <source>
        <dbReference type="ARBA" id="ARBA00022853"/>
    </source>
</evidence>
<dbReference type="FunFam" id="2.60.200.20:FF:000015">
    <property type="entry name" value="E3 ubiquitin-protein ligase RNF8"/>
    <property type="match status" value="1"/>
</dbReference>
<evidence type="ECO:0000256" key="7">
    <source>
        <dbReference type="ARBA" id="ARBA00022786"/>
    </source>
</evidence>
<dbReference type="SMART" id="SM00184">
    <property type="entry name" value="RING"/>
    <property type="match status" value="1"/>
</dbReference>
<dbReference type="GO" id="GO:0006302">
    <property type="term" value="P:double-strand break repair"/>
    <property type="evidence" value="ECO:0007669"/>
    <property type="project" value="UniProtKB-UniRule"/>
</dbReference>
<dbReference type="GO" id="GO:0008270">
    <property type="term" value="F:zinc ion binding"/>
    <property type="evidence" value="ECO:0007669"/>
    <property type="project" value="UniProtKB-KW"/>
</dbReference>
<dbReference type="PROSITE" id="PS50089">
    <property type="entry name" value="ZF_RING_2"/>
    <property type="match status" value="1"/>
</dbReference>
<dbReference type="GO" id="GO:0000151">
    <property type="term" value="C:ubiquitin ligase complex"/>
    <property type="evidence" value="ECO:0007669"/>
    <property type="project" value="UniProtKB-UniRule"/>
</dbReference>
<evidence type="ECO:0000256" key="12">
    <source>
        <dbReference type="HAMAP-Rule" id="MF_03067"/>
    </source>
</evidence>
<evidence type="ECO:0000259" key="15">
    <source>
        <dbReference type="PROSITE" id="PS50006"/>
    </source>
</evidence>
<dbReference type="GO" id="GO:0061630">
    <property type="term" value="F:ubiquitin protein ligase activity"/>
    <property type="evidence" value="ECO:0007669"/>
    <property type="project" value="UniProtKB-EC"/>
</dbReference>
<evidence type="ECO:0000313" key="17">
    <source>
        <dbReference type="Ensembl" id="ENSACLP00000035704.2"/>
    </source>
</evidence>
<dbReference type="GO" id="GO:0005634">
    <property type="term" value="C:nucleus"/>
    <property type="evidence" value="ECO:0007669"/>
    <property type="project" value="UniProtKB-UniRule"/>
</dbReference>
<dbReference type="Pfam" id="PF13920">
    <property type="entry name" value="zf-C3HC4_3"/>
    <property type="match status" value="1"/>
</dbReference>
<dbReference type="GO" id="GO:0010212">
    <property type="term" value="P:response to ionizing radiation"/>
    <property type="evidence" value="ECO:0007669"/>
    <property type="project" value="UniProtKB-UniRule"/>
</dbReference>